<evidence type="ECO:0000313" key="2">
    <source>
        <dbReference type="Proteomes" id="UP001268819"/>
    </source>
</evidence>
<accession>A0ABU1PPB2</accession>
<gene>
    <name evidence="1" type="ORF">J2S66_000857</name>
</gene>
<sequence>MFFLVVVDVRGGAVRVLPVGDLEQRARRYRSTRVVPVVAAWMFYA</sequence>
<dbReference type="Proteomes" id="UP001268819">
    <property type="component" value="Unassembled WGS sequence"/>
</dbReference>
<comment type="caution">
    <text evidence="1">The sequence shown here is derived from an EMBL/GenBank/DDBJ whole genome shotgun (WGS) entry which is preliminary data.</text>
</comment>
<name>A0ABU1PPB2_9PSEU</name>
<proteinExistence type="predicted"/>
<organism evidence="1 2">
    <name type="scientific">Saccharothrix longispora</name>
    <dbReference type="NCBI Taxonomy" id="33920"/>
    <lineage>
        <taxon>Bacteria</taxon>
        <taxon>Bacillati</taxon>
        <taxon>Actinomycetota</taxon>
        <taxon>Actinomycetes</taxon>
        <taxon>Pseudonocardiales</taxon>
        <taxon>Pseudonocardiaceae</taxon>
        <taxon>Saccharothrix</taxon>
    </lineage>
</organism>
<dbReference type="EMBL" id="JAVDSG010000001">
    <property type="protein sequence ID" value="MDR6592473.1"/>
    <property type="molecule type" value="Genomic_DNA"/>
</dbReference>
<evidence type="ECO:0000313" key="1">
    <source>
        <dbReference type="EMBL" id="MDR6592473.1"/>
    </source>
</evidence>
<dbReference type="RefSeq" id="WP_310304038.1">
    <property type="nucleotide sequence ID" value="NZ_BAAAXB010000001.1"/>
</dbReference>
<protein>
    <submittedName>
        <fullName evidence="1">Uncharacterized protein</fullName>
    </submittedName>
</protein>
<reference evidence="1 2" key="1">
    <citation type="submission" date="2023-07" db="EMBL/GenBank/DDBJ databases">
        <title>Sequencing the genomes of 1000 actinobacteria strains.</title>
        <authorList>
            <person name="Klenk H.-P."/>
        </authorList>
    </citation>
    <scope>NUCLEOTIDE SEQUENCE [LARGE SCALE GENOMIC DNA]</scope>
    <source>
        <strain evidence="1 2">DSM 43749</strain>
    </source>
</reference>
<keyword evidence="2" id="KW-1185">Reference proteome</keyword>